<keyword evidence="6 8" id="KW-0238">DNA-binding</keyword>
<feature type="site" description="Interaction with DNA" evidence="8">
    <location>
        <position position="139"/>
    </location>
</feature>
<feature type="site" description="Interaction with DNA" evidence="8">
    <location>
        <position position="33"/>
    </location>
</feature>
<feature type="site" description="Interaction with DNA" evidence="8">
    <location>
        <position position="140"/>
    </location>
</feature>
<evidence type="ECO:0000256" key="2">
    <source>
        <dbReference type="ARBA" id="ARBA00009446"/>
    </source>
</evidence>
<dbReference type="InterPro" id="IPR034149">
    <property type="entry name" value="TOPRIM_TopoI"/>
</dbReference>
<dbReference type="Pfam" id="PF01751">
    <property type="entry name" value="Toprim"/>
    <property type="match status" value="1"/>
</dbReference>
<feature type="domain" description="Topo IA-type catalytic" evidence="11">
    <location>
        <begin position="129"/>
        <end position="569"/>
    </location>
</feature>
<dbReference type="InterPro" id="IPR013825">
    <property type="entry name" value="Topo_IA_cen_sub2"/>
</dbReference>
<dbReference type="InterPro" id="IPR005733">
    <property type="entry name" value="TopoI_bac-type"/>
</dbReference>
<dbReference type="EC" id="5.6.2.1" evidence="8"/>
<dbReference type="GO" id="GO:0003917">
    <property type="term" value="F:DNA topoisomerase type I (single strand cut, ATP-independent) activity"/>
    <property type="evidence" value="ECO:0007669"/>
    <property type="project" value="UniProtKB-UniRule"/>
</dbReference>
<evidence type="ECO:0000256" key="3">
    <source>
        <dbReference type="ARBA" id="ARBA00022723"/>
    </source>
</evidence>
<evidence type="ECO:0000256" key="8">
    <source>
        <dbReference type="HAMAP-Rule" id="MF_00952"/>
    </source>
</evidence>
<evidence type="ECO:0000259" key="10">
    <source>
        <dbReference type="PROSITE" id="PS50880"/>
    </source>
</evidence>
<gene>
    <name evidence="8" type="primary">topA</name>
    <name evidence="12" type="ORF">JBKA6_1433</name>
</gene>
<dbReference type="Pfam" id="PF01131">
    <property type="entry name" value="Topoisom_bac"/>
    <property type="match status" value="1"/>
</dbReference>
<dbReference type="CDD" id="cd00186">
    <property type="entry name" value="TOP1Ac"/>
    <property type="match status" value="1"/>
</dbReference>
<protein>
    <recommendedName>
        <fullName evidence="8">DNA topoisomerase 1</fullName>
        <ecNumber evidence="8">5.6.2.1</ecNumber>
    </recommendedName>
    <alternativeName>
        <fullName evidence="8">DNA topoisomerase I</fullName>
    </alternativeName>
</protein>
<feature type="site" description="Interaction with DNA" evidence="8">
    <location>
        <position position="470"/>
    </location>
</feature>
<feature type="site" description="Interaction with DNA" evidence="8">
    <location>
        <position position="155"/>
    </location>
</feature>
<dbReference type="SMART" id="SM00493">
    <property type="entry name" value="TOPRIM"/>
    <property type="match status" value="1"/>
</dbReference>
<dbReference type="PANTHER" id="PTHR42785">
    <property type="entry name" value="DNA TOPOISOMERASE, TYPE IA, CORE"/>
    <property type="match status" value="1"/>
</dbReference>
<dbReference type="CDD" id="cd03363">
    <property type="entry name" value="TOPRIM_TopoIA_TopoI"/>
    <property type="match status" value="1"/>
</dbReference>
<evidence type="ECO:0000313" key="13">
    <source>
        <dbReference type="Proteomes" id="UP000243197"/>
    </source>
</evidence>
<dbReference type="InterPro" id="IPR006171">
    <property type="entry name" value="TOPRIM_dom"/>
</dbReference>
<organism evidence="12 13">
    <name type="scientific">Ichthyobacterium seriolicida</name>
    <dbReference type="NCBI Taxonomy" id="242600"/>
    <lineage>
        <taxon>Bacteria</taxon>
        <taxon>Pseudomonadati</taxon>
        <taxon>Bacteroidota</taxon>
        <taxon>Flavobacteriia</taxon>
        <taxon>Flavobacteriales</taxon>
        <taxon>Ichthyobacteriaceae</taxon>
        <taxon>Ichthyobacterium</taxon>
    </lineage>
</organism>
<dbReference type="InterPro" id="IPR000380">
    <property type="entry name" value="Topo_IA"/>
</dbReference>
<dbReference type="GO" id="GO:0003677">
    <property type="term" value="F:DNA binding"/>
    <property type="evidence" value="ECO:0007669"/>
    <property type="project" value="UniProtKB-KW"/>
</dbReference>
<dbReference type="SUPFAM" id="SSF56712">
    <property type="entry name" value="Prokaryotic type I DNA topoisomerase"/>
    <property type="match status" value="1"/>
</dbReference>
<dbReference type="KEGG" id="ise:JBKA6_1433"/>
<dbReference type="PROSITE" id="PS00396">
    <property type="entry name" value="TOPO_IA_1"/>
    <property type="match status" value="1"/>
</dbReference>
<dbReference type="EMBL" id="AP014564">
    <property type="protein sequence ID" value="BAV95446.1"/>
    <property type="molecule type" value="Genomic_DNA"/>
</dbReference>
<dbReference type="PROSITE" id="PS52039">
    <property type="entry name" value="TOPO_IA_2"/>
    <property type="match status" value="1"/>
</dbReference>
<comment type="subunit">
    <text evidence="8">Monomer.</text>
</comment>
<dbReference type="PRINTS" id="PR00417">
    <property type="entry name" value="PRTPISMRASEI"/>
</dbReference>
<dbReference type="HAMAP" id="MF_00952">
    <property type="entry name" value="Topoisom_1_prok"/>
    <property type="match status" value="1"/>
</dbReference>
<dbReference type="InterPro" id="IPR013497">
    <property type="entry name" value="Topo_IA_cen"/>
</dbReference>
<dbReference type="InterPro" id="IPR025589">
    <property type="entry name" value="Toprim_C_rpt"/>
</dbReference>
<evidence type="ECO:0000259" key="11">
    <source>
        <dbReference type="PROSITE" id="PS52039"/>
    </source>
</evidence>
<evidence type="ECO:0000256" key="6">
    <source>
        <dbReference type="ARBA" id="ARBA00023125"/>
    </source>
</evidence>
<dbReference type="GO" id="GO:0006265">
    <property type="term" value="P:DNA topological change"/>
    <property type="evidence" value="ECO:0007669"/>
    <property type="project" value="UniProtKB-UniRule"/>
</dbReference>
<dbReference type="InterPro" id="IPR023406">
    <property type="entry name" value="Topo_IA_AS"/>
</dbReference>
<keyword evidence="7 8" id="KW-0413">Isomerase</keyword>
<dbReference type="Gene3D" id="3.40.50.140">
    <property type="match status" value="1"/>
</dbReference>
<evidence type="ECO:0000256" key="4">
    <source>
        <dbReference type="ARBA" id="ARBA00022842"/>
    </source>
</evidence>
<feature type="region of interest" description="Disordered" evidence="9">
    <location>
        <begin position="758"/>
        <end position="777"/>
    </location>
</feature>
<comment type="caution">
    <text evidence="8">Lacks conserved residue(s) required for the propagation of feature annotation.</text>
</comment>
<dbReference type="PANTHER" id="PTHR42785:SF1">
    <property type="entry name" value="DNA TOPOISOMERASE"/>
    <property type="match status" value="1"/>
</dbReference>
<dbReference type="GO" id="GO:0046872">
    <property type="term" value="F:metal ion binding"/>
    <property type="evidence" value="ECO:0007669"/>
    <property type="project" value="UniProtKB-KW"/>
</dbReference>
<sequence>MAKNLVIVESPAKAKTIEKILGSNYQVESCYGHICDLVNKNMGIDIENNFNPIYEISPDKVKVVSGLKKKSKSAEVIWLASDEDREGEAISWHLARELSLPKEKVKRIVFHEITKKAISKAIENPREINDDLVNSQKARRVLDRLVGFQLSPVLWQKVKWGLSAGRVQSVAVRLIVEREREISLFSSKSYFKVVAFFINSKGEELKAELSEDFETEKQAESFLKECIDYSFKVDDIQSKEAKRTPSAPFTTSTLQQEASVKLGFSVSQTMRVAQQLYESGHITYMRTDSVNLSVDAVDEMREVIVAKYGDKYSQPRSYTTKSKTAQEAHEAIRPTSVKQESAGSDNNQKRLYSLIWKRALSSQMSDAKLERTKVKIGYSSSETKFISKGEVLLFDGFLRLSLEDKEDNKDNMLPLVKKGEALKYETITATQKFTRPPSRFTEASLVKKLEELGIGRPSTYAPTISTIQSRQYVKKSELEGDKRTSHELVLKEKAISLNVKEETFGADKNKLIPEDIGVVVNDFLVKNFEKILDYEFTAKVEGDFDNIAKGKECWVEMIKLFYTDFKSTVDNVKDKAERTVGERILGKEEKTGKTILVRIGKFGPIAQIGDSSDEEKPKYASLLVSKHIETITLEEALDLFKLPRELGEFEGKVITVAIGRFGPYIKFDGKFISIKKASGDDPMTIQKSRAIELIEEKRKADIDKYINVFKNGDITLEVLNGRFGPYIRIDKKNYKIPKEIDAKLLTLEDCLKIKDEVEEKKGKSQPQQKKSTNKKSK</sequence>
<evidence type="ECO:0000256" key="1">
    <source>
        <dbReference type="ARBA" id="ARBA00000213"/>
    </source>
</evidence>
<comment type="function">
    <text evidence="8">Releases the supercoiling and torsional tension of DNA, which is introduced during the DNA replication and transcription, by transiently cleaving and rejoining one strand of the DNA duplex. Introduces a single-strand break via transesterification at a target site in duplex DNA. The scissile phosphodiester is attacked by the catalytic tyrosine of the enzyme, resulting in the formation of a DNA-(5'-phosphotyrosyl)-enzyme intermediate and the expulsion of a 3'-OH DNA strand. The free DNA strand then undergoes passage around the unbroken strand, thus removing DNA supercoils. Finally, in the religation step, the DNA 3'-OH attacks the covalent intermediate to expel the active-site tyrosine and restore the DNA phosphodiester backbone.</text>
</comment>
<dbReference type="Proteomes" id="UP000243197">
    <property type="component" value="Chromosome"/>
</dbReference>
<dbReference type="Gene3D" id="1.10.290.10">
    <property type="entry name" value="Topoisomerase I, domain 4"/>
    <property type="match status" value="1"/>
</dbReference>
<comment type="catalytic activity">
    <reaction evidence="1 8">
        <text>ATP-independent breakage of single-stranded DNA, followed by passage and rejoining.</text>
        <dbReference type="EC" id="5.6.2.1"/>
    </reaction>
</comment>
<proteinExistence type="inferred from homology"/>
<feature type="site" description="Interaction with DNA" evidence="8">
    <location>
        <position position="143"/>
    </location>
</feature>
<feature type="domain" description="Toprim" evidence="10">
    <location>
        <begin position="3"/>
        <end position="113"/>
    </location>
</feature>
<evidence type="ECO:0000256" key="5">
    <source>
        <dbReference type="ARBA" id="ARBA00023029"/>
    </source>
</evidence>
<evidence type="ECO:0000313" key="12">
    <source>
        <dbReference type="EMBL" id="BAV95446.1"/>
    </source>
</evidence>
<dbReference type="Gene3D" id="1.10.460.10">
    <property type="entry name" value="Topoisomerase I, domain 2"/>
    <property type="match status" value="2"/>
</dbReference>
<dbReference type="SMART" id="SM00437">
    <property type="entry name" value="TOP1Ac"/>
    <property type="match status" value="1"/>
</dbReference>
<dbReference type="InterPro" id="IPR013826">
    <property type="entry name" value="Topo_IA_cen_sub3"/>
</dbReference>
<evidence type="ECO:0000256" key="9">
    <source>
        <dbReference type="SAM" id="MobiDB-lite"/>
    </source>
</evidence>
<comment type="similarity">
    <text evidence="2 8">Belongs to the type IA topoisomerase family.</text>
</comment>
<dbReference type="InterPro" id="IPR003602">
    <property type="entry name" value="Topo_IA_DNA-bd_dom"/>
</dbReference>
<dbReference type="PROSITE" id="PS50880">
    <property type="entry name" value="TOPRIM"/>
    <property type="match status" value="1"/>
</dbReference>
<dbReference type="SMART" id="SM00436">
    <property type="entry name" value="TOP1Bc"/>
    <property type="match status" value="1"/>
</dbReference>
<dbReference type="InterPro" id="IPR013824">
    <property type="entry name" value="Topo_IA_cen_sub1"/>
</dbReference>
<feature type="active site" description="O-(5'-phospho-DNA)-tyrosine intermediate" evidence="8">
    <location>
        <position position="284"/>
    </location>
</feature>
<keyword evidence="13" id="KW-1185">Reference proteome</keyword>
<dbReference type="OrthoDB" id="9804262at2"/>
<dbReference type="InterPro" id="IPR023405">
    <property type="entry name" value="Topo_IA_core_domain"/>
</dbReference>
<dbReference type="InterPro" id="IPR003601">
    <property type="entry name" value="Topo_IA_2"/>
</dbReference>
<feature type="region of interest" description="Interaction with DNA" evidence="8">
    <location>
        <begin position="163"/>
        <end position="168"/>
    </location>
</feature>
<dbReference type="Gene3D" id="2.70.20.10">
    <property type="entry name" value="Topoisomerase I, domain 3"/>
    <property type="match status" value="1"/>
</dbReference>
<keyword evidence="5 8" id="KW-0799">Topoisomerase</keyword>
<keyword evidence="3" id="KW-0479">Metal-binding</keyword>
<keyword evidence="4" id="KW-0460">Magnesium</keyword>
<evidence type="ECO:0000256" key="7">
    <source>
        <dbReference type="ARBA" id="ARBA00023235"/>
    </source>
</evidence>
<name>A0A1J1E7Y2_9FLAO</name>
<dbReference type="InterPro" id="IPR028612">
    <property type="entry name" value="Topoisom_1_IA"/>
</dbReference>
<dbReference type="RefSeq" id="WP_096687235.1">
    <property type="nucleotide sequence ID" value="NZ_AP014564.1"/>
</dbReference>
<feature type="region of interest" description="Disordered" evidence="9">
    <location>
        <begin position="316"/>
        <end position="344"/>
    </location>
</feature>
<dbReference type="Pfam" id="PF13368">
    <property type="entry name" value="Toprim_C_rpt"/>
    <property type="match status" value="3"/>
</dbReference>
<dbReference type="AlphaFoldDB" id="A0A1J1E7Y2"/>
<reference evidence="12 13" key="1">
    <citation type="submission" date="2014-03" db="EMBL/GenBank/DDBJ databases">
        <title>complete genome sequence of Flavobacteriaceae bacterium JBKA-6.</title>
        <authorList>
            <person name="Takano T."/>
            <person name="Nakamura Y."/>
            <person name="Takuma S."/>
            <person name="Yasuike M."/>
            <person name="Matsuyama T."/>
            <person name="Sakai T."/>
            <person name="Fujiwara A."/>
            <person name="Kimoto K."/>
            <person name="Fukuda Y."/>
            <person name="Kondo H."/>
            <person name="Hirono I."/>
            <person name="Nakayasu C."/>
        </authorList>
    </citation>
    <scope>NUCLEOTIDE SEQUENCE [LARGE SCALE GENOMIC DNA]</scope>
    <source>
        <strain evidence="12 13">JBKA-6</strain>
    </source>
</reference>
<feature type="site" description="Interaction with DNA" evidence="8">
    <location>
        <position position="286"/>
    </location>
</feature>
<dbReference type="NCBIfam" id="TIGR01051">
    <property type="entry name" value="topA_bact"/>
    <property type="match status" value="1"/>
</dbReference>
<accession>A0A1J1E7Y2</accession>